<reference evidence="1" key="1">
    <citation type="submission" date="2017-10" db="EMBL/GenBank/DDBJ databases">
        <title>Draft genome sequence of the planktic cyanobacteria Tychonema bourrellyi isolated from alpine lentic freshwater.</title>
        <authorList>
            <person name="Tett A."/>
            <person name="Armanini F."/>
            <person name="Asnicar F."/>
            <person name="Boscaini A."/>
            <person name="Pasolli E."/>
            <person name="Zolfo M."/>
            <person name="Donati C."/>
            <person name="Salmaso N."/>
            <person name="Segata N."/>
        </authorList>
    </citation>
    <scope>NUCLEOTIDE SEQUENCE</scope>
    <source>
        <strain evidence="1">FEM_GT703</strain>
    </source>
</reference>
<accession>A0A2G4EW64</accession>
<evidence type="ECO:0000313" key="2">
    <source>
        <dbReference type="Proteomes" id="UP000226442"/>
    </source>
</evidence>
<dbReference type="AlphaFoldDB" id="A0A2G4EW64"/>
<sequence>MKLTPTPKNDQASDAWTQADSAAPATALRLYSLHEQVAKVERASVGWTGRECKTIEMSIA</sequence>
<protein>
    <submittedName>
        <fullName evidence="1">Uncharacterized protein</fullName>
    </submittedName>
</protein>
<gene>
    <name evidence="1" type="ORF">CP500_019685</name>
</gene>
<organism evidence="1 2">
    <name type="scientific">Tychonema bourrellyi FEM_GT703</name>
    <dbReference type="NCBI Taxonomy" id="2040638"/>
    <lineage>
        <taxon>Bacteria</taxon>
        <taxon>Bacillati</taxon>
        <taxon>Cyanobacteriota</taxon>
        <taxon>Cyanophyceae</taxon>
        <taxon>Oscillatoriophycideae</taxon>
        <taxon>Oscillatoriales</taxon>
        <taxon>Microcoleaceae</taxon>
        <taxon>Tychonema</taxon>
    </lineage>
</organism>
<comment type="caution">
    <text evidence="1">The sequence shown here is derived from an EMBL/GenBank/DDBJ whole genome shotgun (WGS) entry which is preliminary data.</text>
</comment>
<proteinExistence type="predicted"/>
<keyword evidence="2" id="KW-1185">Reference proteome</keyword>
<dbReference type="EMBL" id="NXIB02000156">
    <property type="protein sequence ID" value="PHX53773.1"/>
    <property type="molecule type" value="Genomic_DNA"/>
</dbReference>
<evidence type="ECO:0000313" key="1">
    <source>
        <dbReference type="EMBL" id="PHX53773.1"/>
    </source>
</evidence>
<dbReference type="RefSeq" id="WP_096828948.1">
    <property type="nucleotide sequence ID" value="NZ_NXIB02000156.1"/>
</dbReference>
<dbReference type="Proteomes" id="UP000226442">
    <property type="component" value="Unassembled WGS sequence"/>
</dbReference>
<name>A0A2G4EW64_9CYAN</name>